<sequence length="299" mass="31675">MTERHNHTVWLQGRDGSRKKVGTVPNTVNGTASAGVGNGGLLGVTPSPTWNGTTDQDVFFVHTAAADTRVAKMRFDGTSLSGYTVVLGGIKRGGDHNGGRIAFGPDGYLYVTTGEARQGALAQDRNSLNGKILRITRTGAAAPGNPFGNRVYSLGHRNPQGLAWDARGRLWESEIGADAWDELNLVQPGANYGWPTCEGACSTAGMTGPKAVWKPGEGGVPAQLAVVDNAVYASTIRGARLWRLPINADGKSVGKLTSFYSGAYGKLRALVKVPGANELWLATARNGYQLDRILKVTVR</sequence>
<dbReference type="Gene3D" id="2.120.10.30">
    <property type="entry name" value="TolB, C-terminal domain"/>
    <property type="match status" value="1"/>
</dbReference>
<evidence type="ECO:0000259" key="1">
    <source>
        <dbReference type="Pfam" id="PF07995"/>
    </source>
</evidence>
<accession>A0A233SFD8</accession>
<comment type="caution">
    <text evidence="2">The sequence shown here is derived from an EMBL/GenBank/DDBJ whole genome shotgun (WGS) entry which is preliminary data.</text>
</comment>
<dbReference type="EMBL" id="MCGQ01000016">
    <property type="protein sequence ID" value="OXY94368.1"/>
    <property type="molecule type" value="Genomic_DNA"/>
</dbReference>
<dbReference type="InterPro" id="IPR012938">
    <property type="entry name" value="Glc/Sorbosone_DH"/>
</dbReference>
<name>A0A233SFD8_STRDA</name>
<dbReference type="PANTHER" id="PTHR19328">
    <property type="entry name" value="HEDGEHOG-INTERACTING PROTEIN"/>
    <property type="match status" value="1"/>
</dbReference>
<dbReference type="Proteomes" id="UP000215483">
    <property type="component" value="Unassembled WGS sequence"/>
</dbReference>
<dbReference type="AlphaFoldDB" id="A0A233SFD8"/>
<dbReference type="InterPro" id="IPR011041">
    <property type="entry name" value="Quinoprot_gluc/sorb_DH_b-prop"/>
</dbReference>
<gene>
    <name evidence="2" type="ORF">BEK98_19290</name>
</gene>
<proteinExistence type="predicted"/>
<dbReference type="InterPro" id="IPR011042">
    <property type="entry name" value="6-blade_b-propeller_TolB-like"/>
</dbReference>
<dbReference type="PANTHER" id="PTHR19328:SF13">
    <property type="entry name" value="HIPL1 PROTEIN"/>
    <property type="match status" value="1"/>
</dbReference>
<reference evidence="2 3" key="1">
    <citation type="submission" date="2016-07" db="EMBL/GenBank/DDBJ databases">
        <title>Draft genome of Streptomyces diastatochromogenes.</title>
        <authorList>
            <person name="Podduturi R."/>
            <person name="Lukassen M.B."/>
            <person name="Clausen N."/>
            <person name="Nielsen J.L."/>
            <person name="Jorgensen N.O."/>
        </authorList>
    </citation>
    <scope>NUCLEOTIDE SEQUENCE [LARGE SCALE GENOMIC DNA]</scope>
    <source>
        <strain evidence="2 3">DSM 40608</strain>
    </source>
</reference>
<evidence type="ECO:0000313" key="2">
    <source>
        <dbReference type="EMBL" id="OXY94368.1"/>
    </source>
</evidence>
<dbReference type="Pfam" id="PF07995">
    <property type="entry name" value="GSDH"/>
    <property type="match status" value="1"/>
</dbReference>
<organism evidence="2 3">
    <name type="scientific">Streptomyces diastatochromogenes</name>
    <dbReference type="NCBI Taxonomy" id="42236"/>
    <lineage>
        <taxon>Bacteria</taxon>
        <taxon>Bacillati</taxon>
        <taxon>Actinomycetota</taxon>
        <taxon>Actinomycetes</taxon>
        <taxon>Kitasatosporales</taxon>
        <taxon>Streptomycetaceae</taxon>
        <taxon>Streptomyces</taxon>
    </lineage>
</organism>
<feature type="domain" description="Glucose/Sorbosone dehydrogenase" evidence="1">
    <location>
        <begin position="2"/>
        <end position="274"/>
    </location>
</feature>
<evidence type="ECO:0000313" key="3">
    <source>
        <dbReference type="Proteomes" id="UP000215483"/>
    </source>
</evidence>
<protein>
    <submittedName>
        <fullName evidence="2">Oxidoreductase</fullName>
    </submittedName>
</protein>
<dbReference type="SUPFAM" id="SSF50952">
    <property type="entry name" value="Soluble quinoprotein glucose dehydrogenase"/>
    <property type="match status" value="1"/>
</dbReference>
<keyword evidence="3" id="KW-1185">Reference proteome</keyword>